<feature type="region of interest" description="Disordered" evidence="3">
    <location>
        <begin position="246"/>
        <end position="266"/>
    </location>
</feature>
<keyword evidence="2" id="KW-0175">Coiled coil</keyword>
<reference evidence="4 5" key="1">
    <citation type="submission" date="2020-08" db="EMBL/GenBank/DDBJ databases">
        <authorList>
            <person name="Hejnol A."/>
        </authorList>
    </citation>
    <scope>NUCLEOTIDE SEQUENCE [LARGE SCALE GENOMIC DNA]</scope>
</reference>
<gene>
    <name evidence="4" type="ORF">DGYR_LOCUS6271</name>
</gene>
<dbReference type="GO" id="GO:0005737">
    <property type="term" value="C:cytoplasm"/>
    <property type="evidence" value="ECO:0007669"/>
    <property type="project" value="InterPro"/>
</dbReference>
<keyword evidence="5" id="KW-1185">Reference proteome</keyword>
<evidence type="ECO:0000313" key="4">
    <source>
        <dbReference type="EMBL" id="CAD5117775.1"/>
    </source>
</evidence>
<evidence type="ECO:0000256" key="3">
    <source>
        <dbReference type="SAM" id="MobiDB-lite"/>
    </source>
</evidence>
<sequence length="266" mass="30955">MNLFDKVKDRLLNVKYELSASHLDLNSTKDRTFFSTGQKTINYNAGADLFERYHNDWEAIHKRTEESVRSAETIEKQINQVCDIVKLEYTAVDNLYTELNVLPELNEQLSASVDLAKSLCITLRSVEASLNKLENICEEEELMKNKQLHRQRLDSYKRKKYQQLERSKSMLATRHAKIVKEHEKRQMKVLKERQEEYGLAFEEQIRQYQQYGNAYETSLSGHQLTVDVGDICPEDDTEALNEFLASTEEQASTIVSEEKLESDDDT</sequence>
<dbReference type="InterPro" id="IPR007531">
    <property type="entry name" value="Dysbindin"/>
</dbReference>
<dbReference type="EMBL" id="CAJFCJ010000007">
    <property type="protein sequence ID" value="CAD5117775.1"/>
    <property type="molecule type" value="Genomic_DNA"/>
</dbReference>
<evidence type="ECO:0000256" key="2">
    <source>
        <dbReference type="SAM" id="Coils"/>
    </source>
</evidence>
<dbReference type="Proteomes" id="UP000549394">
    <property type="component" value="Unassembled WGS sequence"/>
</dbReference>
<proteinExistence type="inferred from homology"/>
<accession>A0A7I8VPV3</accession>
<protein>
    <submittedName>
        <fullName evidence="4">DgyrCDS6519</fullName>
    </submittedName>
</protein>
<dbReference type="PANTHER" id="PTHR16294">
    <property type="entry name" value="DYSTROBREVIN BINDING PROTEIN 1 DYSBINDIN"/>
    <property type="match status" value="1"/>
</dbReference>
<name>A0A7I8VPV3_9ANNE</name>
<comment type="similarity">
    <text evidence="1">Belongs to the dysbindin family.</text>
</comment>
<organism evidence="4 5">
    <name type="scientific">Dimorphilus gyrociliatus</name>
    <dbReference type="NCBI Taxonomy" id="2664684"/>
    <lineage>
        <taxon>Eukaryota</taxon>
        <taxon>Metazoa</taxon>
        <taxon>Spiralia</taxon>
        <taxon>Lophotrochozoa</taxon>
        <taxon>Annelida</taxon>
        <taxon>Polychaeta</taxon>
        <taxon>Polychaeta incertae sedis</taxon>
        <taxon>Dinophilidae</taxon>
        <taxon>Dimorphilus</taxon>
    </lineage>
</organism>
<evidence type="ECO:0000256" key="1">
    <source>
        <dbReference type="ARBA" id="ARBA00008686"/>
    </source>
</evidence>
<dbReference type="OrthoDB" id="2445127at2759"/>
<evidence type="ECO:0000313" key="5">
    <source>
        <dbReference type="Proteomes" id="UP000549394"/>
    </source>
</evidence>
<dbReference type="PANTHER" id="PTHR16294:SF6">
    <property type="entry name" value="DYNAMIN N-TERMINAL DOMAIN-CONTAINING PROTEIN"/>
    <property type="match status" value="1"/>
</dbReference>
<dbReference type="AlphaFoldDB" id="A0A7I8VPV3"/>
<feature type="coiled-coil region" evidence="2">
    <location>
        <begin position="123"/>
        <end position="159"/>
    </location>
</feature>
<comment type="caution">
    <text evidence="4">The sequence shown here is derived from an EMBL/GenBank/DDBJ whole genome shotgun (WGS) entry which is preliminary data.</text>
</comment>